<evidence type="ECO:0000256" key="5">
    <source>
        <dbReference type="ARBA" id="ARBA00023235"/>
    </source>
</evidence>
<protein>
    <recommendedName>
        <fullName evidence="7">DNA 3'-5' helicase</fullName>
        <ecNumber evidence="7">5.6.2.4</ecNumber>
    </recommendedName>
</protein>
<dbReference type="InterPro" id="IPR027417">
    <property type="entry name" value="P-loop_NTPase"/>
</dbReference>
<sequence length="821" mass="90252">MGPASTVIARTGTAPAVDVIPTDLFFELVDEVLAQVGRAPLAPRGPQRRIIAVRPDDTVLQILAGAGSGKTEMLVWRVLFELMVRGTAANRVVVTTFTRKAATELEVRVVERSDALLEQARKRGLNPADPHVHDLRIGTLHSLCDALLAEFDEAYMSAGTQVIEETEARVRMTRVHPVVLSQRGDTPQKLVERLVGTDALVSIFRPPWDDGRWPSNTFDRISFLQSVLAQHTETWMPRCGNAGTDNGIEAVSRPGLTDDLVTLQQRWEGYLDSQQILDFATIQRRFHERQNAVVPQIDHVFVDEFQDTNPVQLAIHLRWLTRPQTRLTVVGDDDQALYRFRGSDIACFVGLENSCRANSFGYRQEKLEENWRSTKRIVAFSAAFRKATILSAVSMPKTIRSPRTVQAGGAPRLLEGPWGAVCDHVAAEIDALGVGRRPNKPAVAPSVAVLLFSTSEKEGKRGGTAGLELRRALENLGLRVYNPRNKTAARRGSPVHSLAALLSYLIDPVVLAPAGSNGREIMVWASCNDAQKASFAPVAPPAFPVGQAHAGIQKAFRGSSAGVRVPTPAVAPLLAYLDKLRTDLVAATEAHQRGSRRAPRLTLSGVVARLLAFPMFRAVGFTPTLFREALFTQLLEAQIAPTRRSRSSLDQPLTPTRNTAGKITWPDEMWRFLTVFGAIVAESALDDIEDDAFAEHAVALLTFHQAKGLEFDHVYVGLTGRDAVPHSVLQTMLFSGKRVPYRVGVDGQPVCNSRAVARLAQADRDRELYVAMTRAKQRLTFLHDPTDTRPMTALNPGIERLFATARGRTLAGGVTEWSWKP</sequence>
<evidence type="ECO:0000256" key="3">
    <source>
        <dbReference type="ARBA" id="ARBA00022806"/>
    </source>
</evidence>
<gene>
    <name evidence="11" type="primary">uvrD1</name>
    <name evidence="11" type="ORF">BN971_01862</name>
</gene>
<evidence type="ECO:0000256" key="7">
    <source>
        <dbReference type="ARBA" id="ARBA00034808"/>
    </source>
</evidence>
<keyword evidence="4 9" id="KW-0067">ATP-binding</keyword>
<dbReference type="GO" id="GO:0003677">
    <property type="term" value="F:DNA binding"/>
    <property type="evidence" value="ECO:0007669"/>
    <property type="project" value="InterPro"/>
</dbReference>
<evidence type="ECO:0000256" key="4">
    <source>
        <dbReference type="ARBA" id="ARBA00022840"/>
    </source>
</evidence>
<dbReference type="Pfam" id="PF00580">
    <property type="entry name" value="UvrD-helicase"/>
    <property type="match status" value="1"/>
</dbReference>
<dbReference type="EMBL" id="CSTD01000001">
    <property type="protein sequence ID" value="CPR10451.1"/>
    <property type="molecule type" value="Genomic_DNA"/>
</dbReference>
<keyword evidence="2 9" id="KW-0378">Hydrolase</keyword>
<dbReference type="GO" id="GO:0000725">
    <property type="term" value="P:recombinational repair"/>
    <property type="evidence" value="ECO:0007669"/>
    <property type="project" value="TreeGrafter"/>
</dbReference>
<reference evidence="11 12" key="1">
    <citation type="submission" date="2015-03" db="EMBL/GenBank/DDBJ databases">
        <authorList>
            <person name="Murphy D."/>
        </authorList>
    </citation>
    <scope>NUCLEOTIDE SEQUENCE [LARGE SCALE GENOMIC DNA]</scope>
    <source>
        <strain evidence="11 12">DSM 44277</strain>
    </source>
</reference>
<evidence type="ECO:0000259" key="10">
    <source>
        <dbReference type="PROSITE" id="PS51198"/>
    </source>
</evidence>
<accession>A0A0U0W8V9</accession>
<evidence type="ECO:0000256" key="1">
    <source>
        <dbReference type="ARBA" id="ARBA00022741"/>
    </source>
</evidence>
<dbReference type="InterPro" id="IPR014016">
    <property type="entry name" value="UvrD-like_ATP-bd"/>
</dbReference>
<keyword evidence="1 9" id="KW-0547">Nucleotide-binding</keyword>
<name>A0A0U0W8V9_MYCBE</name>
<evidence type="ECO:0000256" key="2">
    <source>
        <dbReference type="ARBA" id="ARBA00022801"/>
    </source>
</evidence>
<evidence type="ECO:0000313" key="12">
    <source>
        <dbReference type="Proteomes" id="UP000198875"/>
    </source>
</evidence>
<dbReference type="CDD" id="cd17932">
    <property type="entry name" value="DEXQc_UvrD"/>
    <property type="match status" value="1"/>
</dbReference>
<organism evidence="11 12">
    <name type="scientific">Mycobacterium bohemicum DSM 44277</name>
    <dbReference type="NCBI Taxonomy" id="1236609"/>
    <lineage>
        <taxon>Bacteria</taxon>
        <taxon>Bacillati</taxon>
        <taxon>Actinomycetota</taxon>
        <taxon>Actinomycetes</taxon>
        <taxon>Mycobacteriales</taxon>
        <taxon>Mycobacteriaceae</taxon>
        <taxon>Mycobacterium</taxon>
    </lineage>
</organism>
<comment type="catalytic activity">
    <reaction evidence="8">
        <text>ATP + H2O = ADP + phosphate + H(+)</text>
        <dbReference type="Rhea" id="RHEA:13065"/>
        <dbReference type="ChEBI" id="CHEBI:15377"/>
        <dbReference type="ChEBI" id="CHEBI:15378"/>
        <dbReference type="ChEBI" id="CHEBI:30616"/>
        <dbReference type="ChEBI" id="CHEBI:43474"/>
        <dbReference type="ChEBI" id="CHEBI:456216"/>
        <dbReference type="EC" id="5.6.2.4"/>
    </reaction>
</comment>
<dbReference type="Gene3D" id="3.40.50.300">
    <property type="entry name" value="P-loop containing nucleotide triphosphate hydrolases"/>
    <property type="match status" value="3"/>
</dbReference>
<evidence type="ECO:0000256" key="9">
    <source>
        <dbReference type="PROSITE-ProRule" id="PRU00560"/>
    </source>
</evidence>
<dbReference type="InterPro" id="IPR014017">
    <property type="entry name" value="DNA_helicase_UvrD-like_C"/>
</dbReference>
<feature type="binding site" evidence="9">
    <location>
        <begin position="64"/>
        <end position="71"/>
    </location>
    <ligand>
        <name>ATP</name>
        <dbReference type="ChEBI" id="CHEBI:30616"/>
    </ligand>
</feature>
<keyword evidence="5" id="KW-0413">Isomerase</keyword>
<dbReference type="GO" id="GO:0005524">
    <property type="term" value="F:ATP binding"/>
    <property type="evidence" value="ECO:0007669"/>
    <property type="project" value="UniProtKB-UniRule"/>
</dbReference>
<evidence type="ECO:0000313" key="11">
    <source>
        <dbReference type="EMBL" id="CPR10451.1"/>
    </source>
</evidence>
<proteinExistence type="predicted"/>
<dbReference type="EC" id="5.6.2.4" evidence="7"/>
<dbReference type="InterPro" id="IPR000212">
    <property type="entry name" value="DNA_helicase_UvrD/REP"/>
</dbReference>
<dbReference type="AlphaFoldDB" id="A0A0U0W8V9"/>
<keyword evidence="3 9" id="KW-0347">Helicase</keyword>
<dbReference type="Proteomes" id="UP000198875">
    <property type="component" value="Unassembled WGS sequence"/>
</dbReference>
<dbReference type="RefSeq" id="WP_169718662.1">
    <property type="nucleotide sequence ID" value="NZ_CSTD01000001.1"/>
</dbReference>
<evidence type="ECO:0000256" key="6">
    <source>
        <dbReference type="ARBA" id="ARBA00034617"/>
    </source>
</evidence>
<feature type="domain" description="UvrD-like helicase ATP-binding" evidence="10">
    <location>
        <begin position="43"/>
        <end position="374"/>
    </location>
</feature>
<dbReference type="PANTHER" id="PTHR11070">
    <property type="entry name" value="UVRD / RECB / PCRA DNA HELICASE FAMILY MEMBER"/>
    <property type="match status" value="1"/>
</dbReference>
<dbReference type="Pfam" id="PF13361">
    <property type="entry name" value="UvrD_C"/>
    <property type="match status" value="1"/>
</dbReference>
<evidence type="ECO:0000256" key="8">
    <source>
        <dbReference type="ARBA" id="ARBA00048988"/>
    </source>
</evidence>
<comment type="catalytic activity">
    <reaction evidence="6">
        <text>Couples ATP hydrolysis with the unwinding of duplex DNA by translocating in the 3'-5' direction.</text>
        <dbReference type="EC" id="5.6.2.4"/>
    </reaction>
</comment>
<dbReference type="SUPFAM" id="SSF52540">
    <property type="entry name" value="P-loop containing nucleoside triphosphate hydrolases"/>
    <property type="match status" value="1"/>
</dbReference>
<dbReference type="GO" id="GO:0043138">
    <property type="term" value="F:3'-5' DNA helicase activity"/>
    <property type="evidence" value="ECO:0007669"/>
    <property type="project" value="UniProtKB-EC"/>
</dbReference>
<dbReference type="PROSITE" id="PS51198">
    <property type="entry name" value="UVRD_HELICASE_ATP_BIND"/>
    <property type="match status" value="1"/>
</dbReference>
<dbReference type="GO" id="GO:0016887">
    <property type="term" value="F:ATP hydrolysis activity"/>
    <property type="evidence" value="ECO:0007669"/>
    <property type="project" value="RHEA"/>
</dbReference>
<dbReference type="PANTHER" id="PTHR11070:SF2">
    <property type="entry name" value="ATP-DEPENDENT DNA HELICASE SRS2"/>
    <property type="match status" value="1"/>
</dbReference>